<dbReference type="Proteomes" id="UP000018348">
    <property type="component" value="Unassembled WGS sequence"/>
</dbReference>
<dbReference type="AlphaFoldDB" id="T2IJK1"/>
<evidence type="ECO:0000313" key="2">
    <source>
        <dbReference type="Proteomes" id="UP000018348"/>
    </source>
</evidence>
<evidence type="ECO:0000313" key="1">
    <source>
        <dbReference type="EMBL" id="CCQ53248.1"/>
    </source>
</evidence>
<name>T2IJK1_CROWT</name>
<proteinExistence type="predicted"/>
<sequence>MKVKQFDCVEMKCLGSQKIYEEIKNMDIKEELSYWQEASQELVKMKNEKLSNIK</sequence>
<reference evidence="1 2" key="2">
    <citation type="submission" date="2013-09" db="EMBL/GenBank/DDBJ databases">
        <title>Whole genome comparison of six Crocosphaera watsonii strains with differing phenotypes.</title>
        <authorList>
            <person name="Bench S.R."/>
            <person name="Heller P."/>
            <person name="Frank I."/>
            <person name="Arciniega M."/>
            <person name="Shilova I.N."/>
            <person name="Zehr J.P."/>
        </authorList>
    </citation>
    <scope>NUCLEOTIDE SEQUENCE [LARGE SCALE GENOMIC DNA]</scope>
    <source>
        <strain evidence="1 2">WH 8502</strain>
    </source>
</reference>
<reference evidence="1 2" key="1">
    <citation type="submission" date="2013-01" db="EMBL/GenBank/DDBJ databases">
        <authorList>
            <person name="Bench S."/>
        </authorList>
    </citation>
    <scope>NUCLEOTIDE SEQUENCE [LARGE SCALE GENOMIC DNA]</scope>
    <source>
        <strain evidence="1 2">WH 8502</strain>
    </source>
</reference>
<organism evidence="1 2">
    <name type="scientific">Crocosphaera watsonii WH 8502</name>
    <dbReference type="NCBI Taxonomy" id="423474"/>
    <lineage>
        <taxon>Bacteria</taxon>
        <taxon>Bacillati</taxon>
        <taxon>Cyanobacteriota</taxon>
        <taxon>Cyanophyceae</taxon>
        <taxon>Oscillatoriophycideae</taxon>
        <taxon>Chroococcales</taxon>
        <taxon>Aphanothecaceae</taxon>
        <taxon>Crocosphaera</taxon>
    </lineage>
</organism>
<comment type="caution">
    <text evidence="1">The sequence shown here is derived from an EMBL/GenBank/DDBJ whole genome shotgun (WGS) entry which is preliminary data.</text>
</comment>
<gene>
    <name evidence="1" type="ORF">CWATWH8502_4715</name>
</gene>
<dbReference type="RefSeq" id="WP_021831883.1">
    <property type="nucleotide sequence ID" value="NZ_CAQK01000796.1"/>
</dbReference>
<accession>T2IJK1</accession>
<protein>
    <submittedName>
        <fullName evidence="1">Uncharacterized protein</fullName>
    </submittedName>
</protein>
<dbReference type="EMBL" id="CAQK01000796">
    <property type="protein sequence ID" value="CCQ53248.1"/>
    <property type="molecule type" value="Genomic_DNA"/>
</dbReference>